<keyword evidence="6" id="KW-0472">Membrane</keyword>
<reference evidence="8 9" key="1">
    <citation type="submission" date="2020-02" db="EMBL/GenBank/DDBJ databases">
        <title>Draft genome sequence of Haematococcus lacustris strain NIES-144.</title>
        <authorList>
            <person name="Morimoto D."/>
            <person name="Nakagawa S."/>
            <person name="Yoshida T."/>
            <person name="Sawayama S."/>
        </authorList>
    </citation>
    <scope>NUCLEOTIDE SEQUENCE [LARGE SCALE GENOMIC DNA]</scope>
    <source>
        <strain evidence="8 9">NIES-144</strain>
    </source>
</reference>
<dbReference type="GO" id="GO:0016020">
    <property type="term" value="C:membrane"/>
    <property type="evidence" value="ECO:0007669"/>
    <property type="project" value="UniProtKB-SubCell"/>
</dbReference>
<evidence type="ECO:0000256" key="2">
    <source>
        <dbReference type="ARBA" id="ARBA00022676"/>
    </source>
</evidence>
<feature type="domain" description="Hydroxyproline O-arabinosyltransferase-like" evidence="7">
    <location>
        <begin position="6"/>
        <end position="98"/>
    </location>
</feature>
<gene>
    <name evidence="8" type="ORF">HaLaN_19947</name>
</gene>
<keyword evidence="3" id="KW-0808">Transferase</keyword>
<dbReference type="InterPro" id="IPR056508">
    <property type="entry name" value="HPAT-like"/>
</dbReference>
<dbReference type="Pfam" id="PF23452">
    <property type="entry name" value="HPAT"/>
    <property type="match status" value="1"/>
</dbReference>
<feature type="non-terminal residue" evidence="8">
    <location>
        <position position="98"/>
    </location>
</feature>
<dbReference type="PANTHER" id="PTHR31485:SF17">
    <property type="match status" value="1"/>
</dbReference>
<evidence type="ECO:0000256" key="4">
    <source>
        <dbReference type="ARBA" id="ARBA00022692"/>
    </source>
</evidence>
<evidence type="ECO:0000256" key="1">
    <source>
        <dbReference type="ARBA" id="ARBA00004167"/>
    </source>
</evidence>
<dbReference type="Proteomes" id="UP000485058">
    <property type="component" value="Unassembled WGS sequence"/>
</dbReference>
<dbReference type="AlphaFoldDB" id="A0A699ZUU1"/>
<sequence length="98" mass="11504">MERYQTYKMVQRQPGGERLTGFTRILHSTVPDVLMDEIPTFLAYPIRPECDTWCDYPAANRPPAIKAFFDAVRQNESMIQGAWVLMLETDYVWMQPMQ</sequence>
<keyword evidence="2" id="KW-0328">Glycosyltransferase</keyword>
<feature type="non-terminal residue" evidence="8">
    <location>
        <position position="1"/>
    </location>
</feature>
<evidence type="ECO:0000259" key="7">
    <source>
        <dbReference type="Pfam" id="PF23452"/>
    </source>
</evidence>
<evidence type="ECO:0000256" key="5">
    <source>
        <dbReference type="ARBA" id="ARBA00022989"/>
    </source>
</evidence>
<evidence type="ECO:0000256" key="6">
    <source>
        <dbReference type="ARBA" id="ARBA00023136"/>
    </source>
</evidence>
<keyword evidence="5" id="KW-1133">Transmembrane helix</keyword>
<evidence type="ECO:0000313" key="9">
    <source>
        <dbReference type="Proteomes" id="UP000485058"/>
    </source>
</evidence>
<evidence type="ECO:0000313" key="8">
    <source>
        <dbReference type="EMBL" id="GFH22474.1"/>
    </source>
</evidence>
<keyword evidence="4" id="KW-0812">Transmembrane</keyword>
<dbReference type="InterPro" id="IPR044845">
    <property type="entry name" value="HPAT/SRGT1-like"/>
</dbReference>
<dbReference type="PANTHER" id="PTHR31485">
    <property type="entry name" value="PEPTIDYL SERINE ALPHA-GALACTOSYLTRANSFERASE"/>
    <property type="match status" value="1"/>
</dbReference>
<name>A0A699ZUU1_HAELA</name>
<comment type="caution">
    <text evidence="8">The sequence shown here is derived from an EMBL/GenBank/DDBJ whole genome shotgun (WGS) entry which is preliminary data.</text>
</comment>
<proteinExistence type="predicted"/>
<evidence type="ECO:0000256" key="3">
    <source>
        <dbReference type="ARBA" id="ARBA00022679"/>
    </source>
</evidence>
<comment type="subcellular location">
    <subcellularLocation>
        <location evidence="1">Membrane</location>
        <topology evidence="1">Single-pass membrane protein</topology>
    </subcellularLocation>
</comment>
<protein>
    <recommendedName>
        <fullName evidence="7">Hydroxyproline O-arabinosyltransferase-like domain-containing protein</fullName>
    </recommendedName>
</protein>
<dbReference type="EMBL" id="BLLF01002047">
    <property type="protein sequence ID" value="GFH22474.1"/>
    <property type="molecule type" value="Genomic_DNA"/>
</dbReference>
<accession>A0A699ZUU1</accession>
<dbReference type="GO" id="GO:0016757">
    <property type="term" value="F:glycosyltransferase activity"/>
    <property type="evidence" value="ECO:0007669"/>
    <property type="project" value="UniProtKB-KW"/>
</dbReference>
<keyword evidence="9" id="KW-1185">Reference proteome</keyword>
<organism evidence="8 9">
    <name type="scientific">Haematococcus lacustris</name>
    <name type="common">Green alga</name>
    <name type="synonym">Haematococcus pluvialis</name>
    <dbReference type="NCBI Taxonomy" id="44745"/>
    <lineage>
        <taxon>Eukaryota</taxon>
        <taxon>Viridiplantae</taxon>
        <taxon>Chlorophyta</taxon>
        <taxon>core chlorophytes</taxon>
        <taxon>Chlorophyceae</taxon>
        <taxon>CS clade</taxon>
        <taxon>Chlamydomonadales</taxon>
        <taxon>Haematococcaceae</taxon>
        <taxon>Haematococcus</taxon>
    </lineage>
</organism>